<dbReference type="SUPFAM" id="SSF52047">
    <property type="entry name" value="RNI-like"/>
    <property type="match status" value="1"/>
</dbReference>
<dbReference type="InterPro" id="IPR032675">
    <property type="entry name" value="LRR_dom_sf"/>
</dbReference>
<gene>
    <name evidence="1" type="ORF">FB45DRAFT_1032907</name>
</gene>
<dbReference type="AlphaFoldDB" id="A0AAD7BGN3"/>
<proteinExistence type="predicted"/>
<keyword evidence="2" id="KW-1185">Reference proteome</keyword>
<evidence type="ECO:0000313" key="2">
    <source>
        <dbReference type="Proteomes" id="UP001221142"/>
    </source>
</evidence>
<organism evidence="1 2">
    <name type="scientific">Roridomyces roridus</name>
    <dbReference type="NCBI Taxonomy" id="1738132"/>
    <lineage>
        <taxon>Eukaryota</taxon>
        <taxon>Fungi</taxon>
        <taxon>Dikarya</taxon>
        <taxon>Basidiomycota</taxon>
        <taxon>Agaricomycotina</taxon>
        <taxon>Agaricomycetes</taxon>
        <taxon>Agaricomycetidae</taxon>
        <taxon>Agaricales</taxon>
        <taxon>Marasmiineae</taxon>
        <taxon>Mycenaceae</taxon>
        <taxon>Roridomyces</taxon>
    </lineage>
</organism>
<protein>
    <submittedName>
        <fullName evidence="1">Uncharacterized protein</fullName>
    </submittedName>
</protein>
<dbReference type="EMBL" id="JARKIF010000017">
    <property type="protein sequence ID" value="KAJ7620212.1"/>
    <property type="molecule type" value="Genomic_DNA"/>
</dbReference>
<accession>A0AAD7BGN3</accession>
<name>A0AAD7BGN3_9AGAR</name>
<evidence type="ECO:0000313" key="1">
    <source>
        <dbReference type="EMBL" id="KAJ7620212.1"/>
    </source>
</evidence>
<comment type="caution">
    <text evidence="1">The sequence shown here is derived from an EMBL/GenBank/DDBJ whole genome shotgun (WGS) entry which is preliminary data.</text>
</comment>
<dbReference type="Proteomes" id="UP001221142">
    <property type="component" value="Unassembled WGS sequence"/>
</dbReference>
<reference evidence="1" key="1">
    <citation type="submission" date="2023-03" db="EMBL/GenBank/DDBJ databases">
        <title>Massive genome expansion in bonnet fungi (Mycena s.s.) driven by repeated elements and novel gene families across ecological guilds.</title>
        <authorList>
            <consortium name="Lawrence Berkeley National Laboratory"/>
            <person name="Harder C.B."/>
            <person name="Miyauchi S."/>
            <person name="Viragh M."/>
            <person name="Kuo A."/>
            <person name="Thoen E."/>
            <person name="Andreopoulos B."/>
            <person name="Lu D."/>
            <person name="Skrede I."/>
            <person name="Drula E."/>
            <person name="Henrissat B."/>
            <person name="Morin E."/>
            <person name="Kohler A."/>
            <person name="Barry K."/>
            <person name="LaButti K."/>
            <person name="Morin E."/>
            <person name="Salamov A."/>
            <person name="Lipzen A."/>
            <person name="Mereny Z."/>
            <person name="Hegedus B."/>
            <person name="Baldrian P."/>
            <person name="Stursova M."/>
            <person name="Weitz H."/>
            <person name="Taylor A."/>
            <person name="Grigoriev I.V."/>
            <person name="Nagy L.G."/>
            <person name="Martin F."/>
            <person name="Kauserud H."/>
        </authorList>
    </citation>
    <scope>NUCLEOTIDE SEQUENCE</scope>
    <source>
        <strain evidence="1">9284</strain>
    </source>
</reference>
<sequence length="282" mass="32611">MELAKGEQSPTLPPELERHIFEICAFSRPATIPKLVLVAHRVKQWLEPTLYRALVVGEPQPFHSPDGEPWPVLTRSTLSSTIRRKSTEFVRNSVRNIFFEQFCGPFLVQILTVCPEVENLYLRWQAVDLNLSGFRLPGLKKLSIRDPVVLTPTPAYSHITHLHMSSNPGSESDTDVFYASILQCLPSLTHLSLSHYGYRRILLPLLQNCPLLEVLVYFTCERDFTESLADDVRFVVYGDPDSYHRFNDWWRGVCSGDDHWYYAERLIEKRRSGEVESRLLFM</sequence>
<dbReference type="Gene3D" id="3.80.10.10">
    <property type="entry name" value="Ribonuclease Inhibitor"/>
    <property type="match status" value="1"/>
</dbReference>